<feature type="domain" description="KRIT1 ARM-repeats" evidence="4">
    <location>
        <begin position="304"/>
        <end position="449"/>
    </location>
</feature>
<feature type="compositionally biased region" description="Basic and acidic residues" evidence="2">
    <location>
        <begin position="252"/>
        <end position="277"/>
    </location>
</feature>
<feature type="compositionally biased region" description="Basic and acidic residues" evidence="2">
    <location>
        <begin position="600"/>
        <end position="621"/>
    </location>
</feature>
<reference evidence="5" key="1">
    <citation type="submission" date="2022-11" db="EMBL/GenBank/DDBJ databases">
        <authorList>
            <person name="Scott C."/>
            <person name="Bruce N."/>
        </authorList>
    </citation>
    <scope>NUCLEOTIDE SEQUENCE</scope>
</reference>
<dbReference type="InterPro" id="IPR002110">
    <property type="entry name" value="Ankyrin_rpt"/>
</dbReference>
<dbReference type="PROSITE" id="PS50088">
    <property type="entry name" value="ANK_REPEAT"/>
    <property type="match status" value="1"/>
</dbReference>
<dbReference type="InterPro" id="IPR056015">
    <property type="entry name" value="DUF7593"/>
</dbReference>
<feature type="region of interest" description="Disordered" evidence="2">
    <location>
        <begin position="452"/>
        <end position="995"/>
    </location>
</feature>
<feature type="compositionally biased region" description="Basic and acidic residues" evidence="2">
    <location>
        <begin position="546"/>
        <end position="578"/>
    </location>
</feature>
<name>A0A9P1H8J2_9PEZI</name>
<dbReference type="InterPro" id="IPR036770">
    <property type="entry name" value="Ankyrin_rpt-contain_sf"/>
</dbReference>
<feature type="region of interest" description="Disordered" evidence="2">
    <location>
        <begin position="1"/>
        <end position="82"/>
    </location>
</feature>
<evidence type="ECO:0000256" key="2">
    <source>
        <dbReference type="SAM" id="MobiDB-lite"/>
    </source>
</evidence>
<proteinExistence type="predicted"/>
<dbReference type="InterPro" id="IPR053210">
    <property type="entry name" value="ANKRD12"/>
</dbReference>
<evidence type="ECO:0008006" key="7">
    <source>
        <dbReference type="Google" id="ProtNLM"/>
    </source>
</evidence>
<dbReference type="OrthoDB" id="194358at2759"/>
<feature type="compositionally biased region" description="Polar residues" evidence="2">
    <location>
        <begin position="299"/>
        <end position="312"/>
    </location>
</feature>
<keyword evidence="1" id="KW-0040">ANK repeat</keyword>
<protein>
    <recommendedName>
        <fullName evidence="7">Ankyrin</fullName>
    </recommendedName>
</protein>
<feature type="compositionally biased region" description="Low complexity" evidence="2">
    <location>
        <begin position="37"/>
        <end position="53"/>
    </location>
</feature>
<dbReference type="Proteomes" id="UP000838763">
    <property type="component" value="Unassembled WGS sequence"/>
</dbReference>
<evidence type="ECO:0000256" key="1">
    <source>
        <dbReference type="PROSITE-ProRule" id="PRU00023"/>
    </source>
</evidence>
<dbReference type="Pfam" id="PF00023">
    <property type="entry name" value="Ank"/>
    <property type="match status" value="1"/>
</dbReference>
<keyword evidence="6" id="KW-1185">Reference proteome</keyword>
<dbReference type="PANTHER" id="PTHR24149:SF14">
    <property type="entry name" value="ANKYRIN REPEAT DOMAIN 12"/>
    <property type="match status" value="1"/>
</dbReference>
<evidence type="ECO:0000313" key="5">
    <source>
        <dbReference type="EMBL" id="CAI4217935.1"/>
    </source>
</evidence>
<evidence type="ECO:0000259" key="4">
    <source>
        <dbReference type="Pfam" id="PF24521"/>
    </source>
</evidence>
<feature type="repeat" description="ANK" evidence="1">
    <location>
        <begin position="194"/>
        <end position="226"/>
    </location>
</feature>
<feature type="compositionally biased region" description="Basic and acidic residues" evidence="2">
    <location>
        <begin position="514"/>
        <end position="523"/>
    </location>
</feature>
<dbReference type="PROSITE" id="PS50297">
    <property type="entry name" value="ANK_REP_REGION"/>
    <property type="match status" value="1"/>
</dbReference>
<feature type="compositionally biased region" description="Basic and acidic residues" evidence="2">
    <location>
        <begin position="731"/>
        <end position="993"/>
    </location>
</feature>
<comment type="caution">
    <text evidence="5">The sequence shown here is derived from an EMBL/GenBank/DDBJ whole genome shotgun (WGS) entry which is preliminary data.</text>
</comment>
<gene>
    <name evidence="5" type="ORF">PPNO1_LOCUS7531</name>
</gene>
<feature type="compositionally biased region" description="Polar residues" evidence="2">
    <location>
        <begin position="638"/>
        <end position="655"/>
    </location>
</feature>
<dbReference type="SUPFAM" id="SSF48403">
    <property type="entry name" value="Ankyrin repeat"/>
    <property type="match status" value="1"/>
</dbReference>
<evidence type="ECO:0000313" key="6">
    <source>
        <dbReference type="Proteomes" id="UP000838763"/>
    </source>
</evidence>
<accession>A0A9P1H8J2</accession>
<sequence length="1304" mass="149190">MDAQNAARPDKTKPAPAAAASDSNKRPDHVPDHKRPATSASAKPAVAASKPTSIADKDAKTNASPSADAGDDRGTVDGASSDAETIVLPGKMATHLPSIETCCTVTISEEETAARPLSKDRTKADKLIPHKRKAPKVESEDEEEQRKARRQRTAPASTGPSGADPHTQKHGREVQHIVQLLIEAGCNLDCVNYDKDTPLLDAVDNGHLRVIKLLLDAGVNPRKANVHGEEPIDRVNDEMDNAGEIRTLLTDARQRIGDRRRTSEEHHTERAESRPSHGPESPRQSPVPSSHLAAAASGRRNTNVRSTKTSNHLLYMPMDDKTLRQAAGRGDEETVTRILQVRDGCDDPEAMVNAARGGHDLVMQLLLALGGANPDPPPVTNVAPDVATPMLAAIGQENIKVIQLLLDQNNFDPTRRFKGDTYYEIARRRAGPNWKEEEHILQRAYEEYKNPGQRILPRNLPGDLKEDRVPSITVSDRENSPAVHKQTKAKRTESDLAAVSSEGESAKPRRKLISKGELRSEREKHRRTSQVSTGSSIKDPASPQESRTEDQPEKEKVKGEKYHDRTKAIKRDESKDRLSVSGDNSSKRHRSSATPPHSVSGDKDDTEVPAKRRRLDAEGKERRPKLTATSAEDRPAKSSLSREQSLARSMKSSKVGTKIRDDEDKEPKAKKTVSDPHRRESAKSTSSEKSIHVKYEDADVDMADAPPAMPTDGGEAKLGSGKVKDGQQNSQDKKRPADDADIAANKEDKKRRDVEEKERERKKRREEEEAKRKEDEERKRRAEDEKERRRKAEEEQQKKKVEEKERKRKEEEERKKKQEEEEQRRKKQEEEEQRKRKQEEEERKKKQEEERKKKQEEEERKKKEEEERLRKEEEERKKREEEEEKRREEEERKRREEEEERKRKLEEERKRKEEEERRRKEEEDRKRKEEELRKQREEEERLRREQLEREREVEAARRKREEEERREREHRERQRAAREAEQRRLREEQERSGEVAQKFKKMQGIRYDTIRPEATGVADGREQWVLNTQVALLLGEKDLSLSRYTAWEKIPVSHLAKKAIWRVESERYSLVSESMFELGLQLPNYYGDGVDPQRMSYNVIERLRGEAWEKFLGLDMFFVKLSDLLFIVPTIPHLRGIKLNVEYRELPETENQLCGWRAPQKWRQDPDADRFLGFAPRSKYYVNGILVGEEKPGLSATSSEPFPEKRVPRRNGFQQVLPGDPEYAQLCKEQGLEHLLAESRSATSQMNGVPVNGPVSTAHGPNGTTHAEPAAMLTGNAGVAVPRHDIHSPQHHRALVNGVNGISD</sequence>
<feature type="compositionally biased region" description="Basic and acidic residues" evidence="2">
    <location>
        <begin position="658"/>
        <end position="682"/>
    </location>
</feature>
<feature type="region of interest" description="Disordered" evidence="2">
    <location>
        <begin position="249"/>
        <end position="312"/>
    </location>
</feature>
<feature type="domain" description="DUF7593" evidence="3">
    <location>
        <begin position="979"/>
        <end position="1133"/>
    </location>
</feature>
<dbReference type="SMART" id="SM00248">
    <property type="entry name" value="ANK"/>
    <property type="match status" value="3"/>
</dbReference>
<feature type="compositionally biased region" description="Basic and acidic residues" evidence="2">
    <location>
        <begin position="117"/>
        <end position="128"/>
    </location>
</feature>
<feature type="compositionally biased region" description="Basic and acidic residues" evidence="2">
    <location>
        <begin position="23"/>
        <end position="35"/>
    </location>
</feature>
<dbReference type="PANTHER" id="PTHR24149">
    <property type="entry name" value="ANKYRIN REPEAT DOMAIN-CONTAINING PROTEIN 12"/>
    <property type="match status" value="1"/>
</dbReference>
<dbReference type="Pfam" id="PF24521">
    <property type="entry name" value="Ank_KRIT1"/>
    <property type="match status" value="1"/>
</dbReference>
<organism evidence="5 6">
    <name type="scientific">Parascedosporium putredinis</name>
    <dbReference type="NCBI Taxonomy" id="1442378"/>
    <lineage>
        <taxon>Eukaryota</taxon>
        <taxon>Fungi</taxon>
        <taxon>Dikarya</taxon>
        <taxon>Ascomycota</taxon>
        <taxon>Pezizomycotina</taxon>
        <taxon>Sordariomycetes</taxon>
        <taxon>Hypocreomycetidae</taxon>
        <taxon>Microascales</taxon>
        <taxon>Microascaceae</taxon>
        <taxon>Parascedosporium</taxon>
    </lineage>
</organism>
<feature type="region of interest" description="Disordered" evidence="2">
    <location>
        <begin position="111"/>
        <end position="170"/>
    </location>
</feature>
<dbReference type="Pfam" id="PF24513">
    <property type="entry name" value="DUF7593"/>
    <property type="match status" value="1"/>
</dbReference>
<dbReference type="GO" id="GO:0005654">
    <property type="term" value="C:nucleoplasm"/>
    <property type="evidence" value="ECO:0007669"/>
    <property type="project" value="TreeGrafter"/>
</dbReference>
<dbReference type="Gene3D" id="1.25.40.20">
    <property type="entry name" value="Ankyrin repeat-containing domain"/>
    <property type="match status" value="2"/>
</dbReference>
<dbReference type="EMBL" id="CALLCH030000017">
    <property type="protein sequence ID" value="CAI4217935.1"/>
    <property type="molecule type" value="Genomic_DNA"/>
</dbReference>
<evidence type="ECO:0000259" key="3">
    <source>
        <dbReference type="Pfam" id="PF24513"/>
    </source>
</evidence>
<feature type="compositionally biased region" description="Basic and acidic residues" evidence="2">
    <location>
        <begin position="463"/>
        <end position="479"/>
    </location>
</feature>
<dbReference type="InterPro" id="IPR056485">
    <property type="entry name" value="ARM_KRIT1"/>
</dbReference>